<comment type="caution">
    <text evidence="2">The sequence shown here is derived from an EMBL/GenBank/DDBJ whole genome shotgun (WGS) entry which is preliminary data.</text>
</comment>
<evidence type="ECO:0000259" key="1">
    <source>
        <dbReference type="Pfam" id="PF07727"/>
    </source>
</evidence>
<evidence type="ECO:0000313" key="3">
    <source>
        <dbReference type="Proteomes" id="UP001289374"/>
    </source>
</evidence>
<dbReference type="AlphaFoldDB" id="A0AAE1WAJ9"/>
<keyword evidence="3" id="KW-1185">Reference proteome</keyword>
<protein>
    <submittedName>
        <fullName evidence="2">Retrovirus-related Pol polyprotein from transposon TNT 1-94</fullName>
    </submittedName>
</protein>
<organism evidence="2 3">
    <name type="scientific">Sesamum angolense</name>
    <dbReference type="NCBI Taxonomy" id="2727404"/>
    <lineage>
        <taxon>Eukaryota</taxon>
        <taxon>Viridiplantae</taxon>
        <taxon>Streptophyta</taxon>
        <taxon>Embryophyta</taxon>
        <taxon>Tracheophyta</taxon>
        <taxon>Spermatophyta</taxon>
        <taxon>Magnoliopsida</taxon>
        <taxon>eudicotyledons</taxon>
        <taxon>Gunneridae</taxon>
        <taxon>Pentapetalae</taxon>
        <taxon>asterids</taxon>
        <taxon>lamiids</taxon>
        <taxon>Lamiales</taxon>
        <taxon>Pedaliaceae</taxon>
        <taxon>Sesamum</taxon>
    </lineage>
</organism>
<dbReference type="EMBL" id="JACGWL010000013">
    <property type="protein sequence ID" value="KAK4389800.1"/>
    <property type="molecule type" value="Genomic_DNA"/>
</dbReference>
<reference evidence="2" key="1">
    <citation type="submission" date="2020-06" db="EMBL/GenBank/DDBJ databases">
        <authorList>
            <person name="Li T."/>
            <person name="Hu X."/>
            <person name="Zhang T."/>
            <person name="Song X."/>
            <person name="Zhang H."/>
            <person name="Dai N."/>
            <person name="Sheng W."/>
            <person name="Hou X."/>
            <person name="Wei L."/>
        </authorList>
    </citation>
    <scope>NUCLEOTIDE SEQUENCE</scope>
    <source>
        <strain evidence="2">K16</strain>
        <tissue evidence="2">Leaf</tissue>
    </source>
</reference>
<dbReference type="PANTHER" id="PTHR11439:SF496">
    <property type="entry name" value="RNA-DIRECTED DNA POLYMERASE"/>
    <property type="match status" value="1"/>
</dbReference>
<dbReference type="Proteomes" id="UP001289374">
    <property type="component" value="Unassembled WGS sequence"/>
</dbReference>
<evidence type="ECO:0000313" key="2">
    <source>
        <dbReference type="EMBL" id="KAK4389800.1"/>
    </source>
</evidence>
<feature type="domain" description="Reverse transcriptase Ty1/copia-type" evidence="1">
    <location>
        <begin position="3"/>
        <end position="64"/>
    </location>
</feature>
<reference evidence="2" key="2">
    <citation type="journal article" date="2024" name="Plant">
        <title>Genomic evolution and insights into agronomic trait innovations of Sesamum species.</title>
        <authorList>
            <person name="Miao H."/>
            <person name="Wang L."/>
            <person name="Qu L."/>
            <person name="Liu H."/>
            <person name="Sun Y."/>
            <person name="Le M."/>
            <person name="Wang Q."/>
            <person name="Wei S."/>
            <person name="Zheng Y."/>
            <person name="Lin W."/>
            <person name="Duan Y."/>
            <person name="Cao H."/>
            <person name="Xiong S."/>
            <person name="Wang X."/>
            <person name="Wei L."/>
            <person name="Li C."/>
            <person name="Ma Q."/>
            <person name="Ju M."/>
            <person name="Zhao R."/>
            <person name="Li G."/>
            <person name="Mu C."/>
            <person name="Tian Q."/>
            <person name="Mei H."/>
            <person name="Zhang T."/>
            <person name="Gao T."/>
            <person name="Zhang H."/>
        </authorList>
    </citation>
    <scope>NUCLEOTIDE SEQUENCE</scope>
    <source>
        <strain evidence="2">K16</strain>
    </source>
</reference>
<dbReference type="InterPro" id="IPR013103">
    <property type="entry name" value="RVT_2"/>
</dbReference>
<dbReference type="PANTHER" id="PTHR11439">
    <property type="entry name" value="GAG-POL-RELATED RETROTRANSPOSON"/>
    <property type="match status" value="1"/>
</dbReference>
<dbReference type="CDD" id="cd09272">
    <property type="entry name" value="RNase_HI_RT_Ty1"/>
    <property type="match status" value="1"/>
</dbReference>
<gene>
    <name evidence="2" type="ORF">Sango_2317000</name>
</gene>
<sequence>MANSIRILLVIATWYDYEIWQMNVTTVFLNGYIEEEIFIDQLKDFTSVGEKQKICRLQRSIYGPNKLLEAGTHTLMKDRHRRMLGLTQSSYIEKVLNRFKMENSKRAILPMIHGIKLSKKQSPKINEELKKMLDILYASAVGTIQYVIQCTKPNVTYALSVMSRYQACAEEAHWSVVMTILNFVFKLNGGVVACSKQATTADSTTEAEYIAASEAAKEVVWMKNYIQELGVVPSITESVIIFSGNNGAIP</sequence>
<accession>A0AAE1WAJ9</accession>
<proteinExistence type="predicted"/>
<dbReference type="Pfam" id="PF07727">
    <property type="entry name" value="RVT_2"/>
    <property type="match status" value="1"/>
</dbReference>
<name>A0AAE1WAJ9_9LAMI</name>